<feature type="chain" id="PRO_5036476242" evidence="3">
    <location>
        <begin position="20"/>
        <end position="111"/>
    </location>
</feature>
<proteinExistence type="predicted"/>
<evidence type="ECO:0000256" key="3">
    <source>
        <dbReference type="SAM" id="SignalP"/>
    </source>
</evidence>
<accession>A0A8X6ME70</accession>
<protein>
    <submittedName>
        <fullName evidence="4">Cuticle protein 10.9</fullName>
    </submittedName>
</protein>
<keyword evidence="1" id="KW-0193">Cuticle</keyword>
<gene>
    <name evidence="4" type="primary">NCL1_37631</name>
    <name evidence="4" type="ORF">TNIN_228131</name>
</gene>
<reference evidence="4" key="1">
    <citation type="submission" date="2020-08" db="EMBL/GenBank/DDBJ databases">
        <title>Multicomponent nature underlies the extraordinary mechanical properties of spider dragline silk.</title>
        <authorList>
            <person name="Kono N."/>
            <person name="Nakamura H."/>
            <person name="Mori M."/>
            <person name="Yoshida Y."/>
            <person name="Ohtoshi R."/>
            <person name="Malay A.D."/>
            <person name="Moran D.A.P."/>
            <person name="Tomita M."/>
            <person name="Numata K."/>
            <person name="Arakawa K."/>
        </authorList>
    </citation>
    <scope>NUCLEOTIDE SEQUENCE</scope>
</reference>
<organism evidence="4 5">
    <name type="scientific">Trichonephila inaurata madagascariensis</name>
    <dbReference type="NCBI Taxonomy" id="2747483"/>
    <lineage>
        <taxon>Eukaryota</taxon>
        <taxon>Metazoa</taxon>
        <taxon>Ecdysozoa</taxon>
        <taxon>Arthropoda</taxon>
        <taxon>Chelicerata</taxon>
        <taxon>Arachnida</taxon>
        <taxon>Araneae</taxon>
        <taxon>Araneomorphae</taxon>
        <taxon>Entelegynae</taxon>
        <taxon>Araneoidea</taxon>
        <taxon>Nephilidae</taxon>
        <taxon>Trichonephila</taxon>
        <taxon>Trichonephila inaurata</taxon>
    </lineage>
</organism>
<dbReference type="Proteomes" id="UP000886998">
    <property type="component" value="Unassembled WGS sequence"/>
</dbReference>
<dbReference type="AlphaFoldDB" id="A0A8X6ME70"/>
<dbReference type="EMBL" id="BMAV01025718">
    <property type="protein sequence ID" value="GFS44002.1"/>
    <property type="molecule type" value="Genomic_DNA"/>
</dbReference>
<keyword evidence="5" id="KW-1185">Reference proteome</keyword>
<sequence length="111" mass="11715">MSPVQVALLVLAISVVALAGPAVPASPLLTIQELSRPYEFGYEFGDGLGMTQHRREVADGTGAVKGGYGYRDPLGCTETSSTRLARTDTRPSSTATNPEPRTMLLAMLCTS</sequence>
<dbReference type="GO" id="GO:0042302">
    <property type="term" value="F:structural constituent of cuticle"/>
    <property type="evidence" value="ECO:0007669"/>
    <property type="project" value="UniProtKB-UniRule"/>
</dbReference>
<evidence type="ECO:0000313" key="5">
    <source>
        <dbReference type="Proteomes" id="UP000886998"/>
    </source>
</evidence>
<evidence type="ECO:0000256" key="2">
    <source>
        <dbReference type="SAM" id="MobiDB-lite"/>
    </source>
</evidence>
<dbReference type="InterPro" id="IPR000618">
    <property type="entry name" value="Insect_cuticle"/>
</dbReference>
<keyword evidence="3" id="KW-0732">Signal</keyword>
<feature type="signal peptide" evidence="3">
    <location>
        <begin position="1"/>
        <end position="19"/>
    </location>
</feature>
<evidence type="ECO:0000256" key="1">
    <source>
        <dbReference type="PROSITE-ProRule" id="PRU00497"/>
    </source>
</evidence>
<comment type="caution">
    <text evidence="4">The sequence shown here is derived from an EMBL/GenBank/DDBJ whole genome shotgun (WGS) entry which is preliminary data.</text>
</comment>
<feature type="compositionally biased region" description="Polar residues" evidence="2">
    <location>
        <begin position="77"/>
        <end position="99"/>
    </location>
</feature>
<evidence type="ECO:0000313" key="4">
    <source>
        <dbReference type="EMBL" id="GFS44002.1"/>
    </source>
</evidence>
<dbReference type="PROSITE" id="PS51155">
    <property type="entry name" value="CHIT_BIND_RR_2"/>
    <property type="match status" value="1"/>
</dbReference>
<name>A0A8X6ME70_9ARAC</name>
<feature type="region of interest" description="Disordered" evidence="2">
    <location>
        <begin position="74"/>
        <end position="101"/>
    </location>
</feature>
<dbReference type="Pfam" id="PF00379">
    <property type="entry name" value="Chitin_bind_4"/>
    <property type="match status" value="1"/>
</dbReference>